<dbReference type="OMA" id="LASKMNY"/>
<feature type="domain" description="EF-hand" evidence="2">
    <location>
        <begin position="68"/>
        <end position="103"/>
    </location>
</feature>
<dbReference type="GO" id="GO:0008017">
    <property type="term" value="F:microtubule binding"/>
    <property type="evidence" value="ECO:0000318"/>
    <property type="project" value="GO_Central"/>
</dbReference>
<evidence type="ECO:0000313" key="3">
    <source>
        <dbReference type="EMBL" id="CAK93195.1"/>
    </source>
</evidence>
<dbReference type="InParanoid" id="A0ED28"/>
<proteinExistence type="predicted"/>
<organism evidence="3 4">
    <name type="scientific">Paramecium tetraurelia</name>
    <dbReference type="NCBI Taxonomy" id="5888"/>
    <lineage>
        <taxon>Eukaryota</taxon>
        <taxon>Sar</taxon>
        <taxon>Alveolata</taxon>
        <taxon>Ciliophora</taxon>
        <taxon>Intramacronucleata</taxon>
        <taxon>Oligohymenophorea</taxon>
        <taxon>Peniculida</taxon>
        <taxon>Parameciidae</taxon>
        <taxon>Paramecium</taxon>
    </lineage>
</organism>
<dbReference type="SUPFAM" id="SSF47473">
    <property type="entry name" value="EF-hand"/>
    <property type="match status" value="1"/>
</dbReference>
<evidence type="ECO:0000259" key="2">
    <source>
        <dbReference type="PROSITE" id="PS50222"/>
    </source>
</evidence>
<dbReference type="GO" id="GO:0005509">
    <property type="term" value="F:calcium ion binding"/>
    <property type="evidence" value="ECO:0000318"/>
    <property type="project" value="GO_Central"/>
</dbReference>
<sequence>MYITQFLLNVFEIFKFLSQITLNCYQFVNFFELFNRMKLEKKKQQPQQNPKNNTKSSKQQVVQKLPDDMESEIRDCFNFYDPQKSGYINRQNLRSILGNFAFINKTVKDIEEEIHDVVDEQRDSFSLKDVMHIIQKRWFENKGRDEEMDEIFDLFVKKDRKIGLAEIKNVFGQYLDIQISESDILEFIQDASKGKEAMSKDDLASKMNYI</sequence>
<dbReference type="InterPro" id="IPR011992">
    <property type="entry name" value="EF-hand-dom_pair"/>
</dbReference>
<feature type="region of interest" description="Disordered" evidence="1">
    <location>
        <begin position="42"/>
        <end position="62"/>
    </location>
</feature>
<evidence type="ECO:0000256" key="1">
    <source>
        <dbReference type="SAM" id="MobiDB-lite"/>
    </source>
</evidence>
<keyword evidence="4" id="KW-1185">Reference proteome</keyword>
<protein>
    <recommendedName>
        <fullName evidence="2">EF-hand domain-containing protein</fullName>
    </recommendedName>
</protein>
<dbReference type="AlphaFoldDB" id="A0ED28"/>
<dbReference type="GO" id="GO:0000226">
    <property type="term" value="P:microtubule cytoskeleton organization"/>
    <property type="evidence" value="ECO:0000318"/>
    <property type="project" value="GO_Central"/>
</dbReference>
<dbReference type="eggNOG" id="ENOG502SS3H">
    <property type="taxonomic scope" value="Eukaryota"/>
</dbReference>
<dbReference type="GO" id="GO:0005815">
    <property type="term" value="C:microtubule organizing center"/>
    <property type="evidence" value="ECO:0000318"/>
    <property type="project" value="GO_Central"/>
</dbReference>
<evidence type="ECO:0000313" key="4">
    <source>
        <dbReference type="Proteomes" id="UP000000600"/>
    </source>
</evidence>
<dbReference type="Proteomes" id="UP000000600">
    <property type="component" value="Unassembled WGS sequence"/>
</dbReference>
<dbReference type="EMBL" id="CT868671">
    <property type="protein sequence ID" value="CAK93195.1"/>
    <property type="molecule type" value="Genomic_DNA"/>
</dbReference>
<dbReference type="KEGG" id="ptm:GSPATT00004064001"/>
<gene>
    <name evidence="3" type="ORF">GSPATT00004064001</name>
</gene>
<dbReference type="OrthoDB" id="296565at2759"/>
<dbReference type="HOGENOM" id="CLU_1543025_0_0_1"/>
<dbReference type="RefSeq" id="XP_001460592.1">
    <property type="nucleotide sequence ID" value="XM_001460555.2"/>
</dbReference>
<dbReference type="Gene3D" id="1.10.238.10">
    <property type="entry name" value="EF-hand"/>
    <property type="match status" value="1"/>
</dbReference>
<reference evidence="3 4" key="1">
    <citation type="journal article" date="2006" name="Nature">
        <title>Global trends of whole-genome duplications revealed by the ciliate Paramecium tetraurelia.</title>
        <authorList>
            <consortium name="Genoscope"/>
            <person name="Aury J.-M."/>
            <person name="Jaillon O."/>
            <person name="Duret L."/>
            <person name="Noel B."/>
            <person name="Jubin C."/>
            <person name="Porcel B.M."/>
            <person name="Segurens B."/>
            <person name="Daubin V."/>
            <person name="Anthouard V."/>
            <person name="Aiach N."/>
            <person name="Arnaiz O."/>
            <person name="Billaut A."/>
            <person name="Beisson J."/>
            <person name="Blanc I."/>
            <person name="Bouhouche K."/>
            <person name="Camara F."/>
            <person name="Duharcourt S."/>
            <person name="Guigo R."/>
            <person name="Gogendeau D."/>
            <person name="Katinka M."/>
            <person name="Keller A.-M."/>
            <person name="Kissmehl R."/>
            <person name="Klotz C."/>
            <person name="Koll F."/>
            <person name="Le Moue A."/>
            <person name="Lepere C."/>
            <person name="Malinsky S."/>
            <person name="Nowacki M."/>
            <person name="Nowak J.K."/>
            <person name="Plattner H."/>
            <person name="Poulain J."/>
            <person name="Ruiz F."/>
            <person name="Serrano V."/>
            <person name="Zagulski M."/>
            <person name="Dessen P."/>
            <person name="Betermier M."/>
            <person name="Weissenbach J."/>
            <person name="Scarpelli C."/>
            <person name="Schachter V."/>
            <person name="Sperling L."/>
            <person name="Meyer E."/>
            <person name="Cohen J."/>
            <person name="Wincker P."/>
        </authorList>
    </citation>
    <scope>NUCLEOTIDE SEQUENCE [LARGE SCALE GENOMIC DNA]</scope>
    <source>
        <strain evidence="3 4">Stock d4-2</strain>
    </source>
</reference>
<dbReference type="PROSITE" id="PS50222">
    <property type="entry name" value="EF_HAND_2"/>
    <property type="match status" value="1"/>
</dbReference>
<dbReference type="GeneID" id="5046377"/>
<dbReference type="InterPro" id="IPR002048">
    <property type="entry name" value="EF_hand_dom"/>
</dbReference>
<name>A0ED28_PARTE</name>
<accession>A0ED28</accession>